<keyword evidence="3" id="KW-1185">Reference proteome</keyword>
<gene>
    <name evidence="2" type="ORF">AXK12_07870</name>
</gene>
<feature type="transmembrane region" description="Helical" evidence="1">
    <location>
        <begin position="149"/>
        <end position="177"/>
    </location>
</feature>
<keyword evidence="1" id="KW-0812">Transmembrane</keyword>
<accession>A0A139SHX3</accession>
<dbReference type="AlphaFoldDB" id="A0A139SHX3"/>
<feature type="transmembrane region" description="Helical" evidence="1">
    <location>
        <begin position="208"/>
        <end position="230"/>
    </location>
</feature>
<dbReference type="EMBL" id="LSZP01000060">
    <property type="protein sequence ID" value="KXU34182.1"/>
    <property type="molecule type" value="Genomic_DNA"/>
</dbReference>
<feature type="transmembrane region" description="Helical" evidence="1">
    <location>
        <begin position="65"/>
        <end position="85"/>
    </location>
</feature>
<organism evidence="2 3">
    <name type="scientific">Cephaloticoccus capnophilus</name>
    <dbReference type="NCBI Taxonomy" id="1548208"/>
    <lineage>
        <taxon>Bacteria</taxon>
        <taxon>Pseudomonadati</taxon>
        <taxon>Verrucomicrobiota</taxon>
        <taxon>Opitutia</taxon>
        <taxon>Opitutales</taxon>
        <taxon>Opitutaceae</taxon>
        <taxon>Cephaloticoccus</taxon>
    </lineage>
</organism>
<dbReference type="PANTHER" id="PTHR36833">
    <property type="entry name" value="SLR0610 PROTEIN-RELATED"/>
    <property type="match status" value="1"/>
</dbReference>
<protein>
    <recommendedName>
        <fullName evidence="4">ABC transporter permease</fullName>
    </recommendedName>
</protein>
<sequence>MHKLNYYLKLWLASVRYSVTRTLMFRADFLLWSTVELFWMGINILLVSVIYAHTDSIAGWSKYEMLLLLGTSMLVQRLLIGFFWANIHELGDNIRTGKFDFFLAQPGNLMFMASTRKLDLDSLANSVVAIALVAYSARELGLSPSLLDLATYAFLVGCGLVIHYSFMLTMVSLSFWITNAQGLEGSYFTLFSFSRIPREAFRGVTQLVFVWTLPVVIVSNAPAQTILYGFNPQLCLWLAGAAAFWFALTVIVFHCGLKRYSSASS</sequence>
<name>A0A139SHX3_9BACT</name>
<reference evidence="2 3" key="1">
    <citation type="submission" date="2016-02" db="EMBL/GenBank/DDBJ databases">
        <authorList>
            <person name="Wen L."/>
            <person name="He K."/>
            <person name="Yang H."/>
        </authorList>
    </citation>
    <scope>NUCLEOTIDE SEQUENCE [LARGE SCALE GENOMIC DNA]</scope>
    <source>
        <strain evidence="2 3">CV41</strain>
    </source>
</reference>
<proteinExistence type="predicted"/>
<dbReference type="InterPro" id="IPR010390">
    <property type="entry name" value="ABC-2_transporter-like"/>
</dbReference>
<keyword evidence="1" id="KW-1133">Transmembrane helix</keyword>
<dbReference type="STRING" id="1548208.AXK12_07870"/>
<dbReference type="OrthoDB" id="9788195at2"/>
<evidence type="ECO:0000313" key="2">
    <source>
        <dbReference type="EMBL" id="KXU34182.1"/>
    </source>
</evidence>
<keyword evidence="1" id="KW-0472">Membrane</keyword>
<evidence type="ECO:0000313" key="3">
    <source>
        <dbReference type="Proteomes" id="UP000071392"/>
    </source>
</evidence>
<dbReference type="Pfam" id="PF06182">
    <property type="entry name" value="ABC2_membrane_6"/>
    <property type="match status" value="1"/>
</dbReference>
<comment type="caution">
    <text evidence="2">The sequence shown here is derived from an EMBL/GenBank/DDBJ whole genome shotgun (WGS) entry which is preliminary data.</text>
</comment>
<dbReference type="PANTHER" id="PTHR36833:SF1">
    <property type="entry name" value="INTEGRAL MEMBRANE TRANSPORT PROTEIN"/>
    <property type="match status" value="1"/>
</dbReference>
<evidence type="ECO:0000256" key="1">
    <source>
        <dbReference type="SAM" id="Phobius"/>
    </source>
</evidence>
<evidence type="ECO:0008006" key="4">
    <source>
        <dbReference type="Google" id="ProtNLM"/>
    </source>
</evidence>
<dbReference type="Proteomes" id="UP000071392">
    <property type="component" value="Unassembled WGS sequence"/>
</dbReference>
<feature type="transmembrane region" description="Helical" evidence="1">
    <location>
        <begin position="236"/>
        <end position="257"/>
    </location>
</feature>
<feature type="transmembrane region" description="Helical" evidence="1">
    <location>
        <begin position="118"/>
        <end position="137"/>
    </location>
</feature>
<feature type="transmembrane region" description="Helical" evidence="1">
    <location>
        <begin position="29"/>
        <end position="53"/>
    </location>
</feature>